<evidence type="ECO:0000256" key="1">
    <source>
        <dbReference type="ARBA" id="ARBA00023118"/>
    </source>
</evidence>
<dbReference type="PANTHER" id="PTHR36700">
    <property type="entry name" value="CRISPR SYSTEM CMR SUBUNIT CMR4"/>
    <property type="match status" value="1"/>
</dbReference>
<feature type="domain" description="CRISPR type III-associated protein" evidence="2">
    <location>
        <begin position="9"/>
        <end position="289"/>
    </location>
</feature>
<accession>A0AA40IT81</accession>
<organism evidence="3 4">
    <name type="scientific">Clostridium novyi B str. ATCC 27606</name>
    <dbReference type="NCBI Taxonomy" id="1443123"/>
    <lineage>
        <taxon>Bacteria</taxon>
        <taxon>Bacillati</taxon>
        <taxon>Bacillota</taxon>
        <taxon>Clostridia</taxon>
        <taxon>Eubacteriales</taxon>
        <taxon>Clostridiaceae</taxon>
        <taxon>Clostridium</taxon>
    </lineage>
</organism>
<sequence length="298" mass="34316">MDNFKLYIIENKTNMHVGNGDINFNIIDNEVQRDVITGFPTINSSSLKGSLKAFCENYLTEDEMKTIFGDKEKGIGEYKFFGASLLSIPMRSNVSPFFRAICPLIVQEFLNTLEDFKAENKVLRKILQKLRGVFLEDNEKNDEKSVGVVLNNIDNKNVEVMKVEGYKVEKLNEMESIKEEYKINKKDIGELEKIFGKNLVVINDTVFSNIVKELPIIARNKLENGISKNLWYEEVIPRKTRFYFGIIECSEDNGDKKYKGELNRKFNNLIKNNMVQFGANATIGYGYCKIYELGDKNE</sequence>
<reference evidence="3 4" key="1">
    <citation type="submission" date="2014-02" db="EMBL/GenBank/DDBJ databases">
        <title>Plasmidome dynamics in the species complex Clostridium novyi sensu lato converts strains of independent lineages into distinctly different pathogens.</title>
        <authorList>
            <person name="Skarin H."/>
            <person name="Segerman B."/>
        </authorList>
    </citation>
    <scope>NUCLEOTIDE SEQUENCE [LARGE SCALE GENOMIC DNA]</scope>
    <source>
        <strain evidence="3 4">ATCC 27606</strain>
    </source>
</reference>
<evidence type="ECO:0000313" key="3">
    <source>
        <dbReference type="EMBL" id="KEI13758.1"/>
    </source>
</evidence>
<dbReference type="Pfam" id="PF03787">
    <property type="entry name" value="RAMPs"/>
    <property type="match status" value="1"/>
</dbReference>
<dbReference type="EMBL" id="JENW01000128">
    <property type="protein sequence ID" value="KEI13758.1"/>
    <property type="molecule type" value="Genomic_DNA"/>
</dbReference>
<dbReference type="InterPro" id="IPR005537">
    <property type="entry name" value="RAMP_III_fam"/>
</dbReference>
<dbReference type="NCBIfam" id="TIGR02580">
    <property type="entry name" value="cas_RAMP_Cmr4"/>
    <property type="match status" value="1"/>
</dbReference>
<name>A0AA40IT81_CLONO</name>
<keyword evidence="1" id="KW-0051">Antiviral defense</keyword>
<keyword evidence="4" id="KW-1185">Reference proteome</keyword>
<dbReference type="PANTHER" id="PTHR36700:SF1">
    <property type="entry name" value="CRISPR SYSTEM CMR SUBUNIT CMR4"/>
    <property type="match status" value="1"/>
</dbReference>
<evidence type="ECO:0000313" key="4">
    <source>
        <dbReference type="Proteomes" id="UP000027770"/>
    </source>
</evidence>
<dbReference type="AlphaFoldDB" id="A0AA40IT81"/>
<dbReference type="InterPro" id="IPR013410">
    <property type="entry name" value="CRISPR-assoc_RAMP_Cmr4"/>
</dbReference>
<evidence type="ECO:0000259" key="2">
    <source>
        <dbReference type="Pfam" id="PF03787"/>
    </source>
</evidence>
<dbReference type="RefSeq" id="WP_039221069.1">
    <property type="nucleotide sequence ID" value="NZ_JENW01000128.1"/>
</dbReference>
<dbReference type="GO" id="GO:0051607">
    <property type="term" value="P:defense response to virus"/>
    <property type="evidence" value="ECO:0007669"/>
    <property type="project" value="UniProtKB-KW"/>
</dbReference>
<gene>
    <name evidence="3" type="ORF">Z959_02370</name>
</gene>
<protein>
    <recommendedName>
        <fullName evidence="2">CRISPR type III-associated protein domain-containing protein</fullName>
    </recommendedName>
</protein>
<proteinExistence type="predicted"/>
<dbReference type="Proteomes" id="UP000027770">
    <property type="component" value="Unassembled WGS sequence"/>
</dbReference>
<comment type="caution">
    <text evidence="3">The sequence shown here is derived from an EMBL/GenBank/DDBJ whole genome shotgun (WGS) entry which is preliminary data.</text>
</comment>